<dbReference type="KEGG" id="cbp:EB354_05290"/>
<evidence type="ECO:0008006" key="5">
    <source>
        <dbReference type="Google" id="ProtNLM"/>
    </source>
</evidence>
<dbReference type="PROSITE" id="PS51257">
    <property type="entry name" value="PROKAR_LIPOPROTEIN"/>
    <property type="match status" value="1"/>
</dbReference>
<sequence>MKKIFFASLIVFSALSCSNNGEELNTTDFQNPAVTNLSSNRISSSASRFISDQQIEQIGKMHNQGLQEVFTQFNWSTSDGKVEIINKFNSVSYVKDNNLNFDQKIYSLEENMTRIKNNLVNVNNFEYFQNVIKFLNDDSDKDFEKIQAFLLEENERMKENSNEVRDYETFLVFTTVIKYSAKFWLDTEIGGLNNYENFSVQRGAPSSKKGWRKCLTDVLVSDGSSAGAGFIVGAVVAAASGPVAPFTFIGAIAAEAGMGSAFTYFSSSNC</sequence>
<gene>
    <name evidence="2" type="ORF">NCTC11212_03495</name>
    <name evidence="1" type="ORF">SAMN05421800_14018</name>
</gene>
<keyword evidence="3" id="KW-1185">Reference proteome</keyword>
<dbReference type="AlphaFoldDB" id="A0AAX2IS10"/>
<comment type="caution">
    <text evidence="2">The sequence shown here is derived from an EMBL/GenBank/DDBJ whole genome shotgun (WGS) entry which is preliminary data.</text>
</comment>
<evidence type="ECO:0000313" key="4">
    <source>
        <dbReference type="Proteomes" id="UP000251937"/>
    </source>
</evidence>
<name>A0AAX2IS10_9FLAO</name>
<dbReference type="Proteomes" id="UP000251937">
    <property type="component" value="Unassembled WGS sequence"/>
</dbReference>
<proteinExistence type="predicted"/>
<dbReference type="EMBL" id="FUZE01000040">
    <property type="protein sequence ID" value="SKC12567.1"/>
    <property type="molecule type" value="Genomic_DNA"/>
</dbReference>
<evidence type="ECO:0000313" key="2">
    <source>
        <dbReference type="EMBL" id="SQA91858.1"/>
    </source>
</evidence>
<accession>A0AAX2IS10</accession>
<organism evidence="2 4">
    <name type="scientific">Chryseobacterium balustinum</name>
    <dbReference type="NCBI Taxonomy" id="246"/>
    <lineage>
        <taxon>Bacteria</taxon>
        <taxon>Pseudomonadati</taxon>
        <taxon>Bacteroidota</taxon>
        <taxon>Flavobacteriia</taxon>
        <taxon>Flavobacteriales</taxon>
        <taxon>Weeksellaceae</taxon>
        <taxon>Chryseobacterium group</taxon>
        <taxon>Chryseobacterium</taxon>
    </lineage>
</organism>
<protein>
    <recommendedName>
        <fullName evidence="5">Glycine zipper family protein</fullName>
    </recommendedName>
</protein>
<evidence type="ECO:0000313" key="1">
    <source>
        <dbReference type="EMBL" id="SKC12567.1"/>
    </source>
</evidence>
<dbReference type="EMBL" id="UAVR01000017">
    <property type="protein sequence ID" value="SQA91858.1"/>
    <property type="molecule type" value="Genomic_DNA"/>
</dbReference>
<dbReference type="RefSeq" id="WP_079467205.1">
    <property type="nucleotide sequence ID" value="NZ_CP033934.1"/>
</dbReference>
<evidence type="ECO:0000313" key="3">
    <source>
        <dbReference type="Proteomes" id="UP000190669"/>
    </source>
</evidence>
<reference evidence="2 4" key="2">
    <citation type="submission" date="2018-06" db="EMBL/GenBank/DDBJ databases">
        <authorList>
            <consortium name="Pathogen Informatics"/>
            <person name="Doyle S."/>
        </authorList>
    </citation>
    <scope>NUCLEOTIDE SEQUENCE [LARGE SCALE GENOMIC DNA]</scope>
    <source>
        <strain evidence="2 4">NCTC11212</strain>
    </source>
</reference>
<reference evidence="1 3" key="1">
    <citation type="submission" date="2017-02" db="EMBL/GenBank/DDBJ databases">
        <authorList>
            <person name="Varghese N."/>
            <person name="Submissions S."/>
        </authorList>
    </citation>
    <scope>NUCLEOTIDE SEQUENCE [LARGE SCALE GENOMIC DNA]</scope>
    <source>
        <strain evidence="1 3">DSM 16775</strain>
    </source>
</reference>
<dbReference type="Proteomes" id="UP000190669">
    <property type="component" value="Unassembled WGS sequence"/>
</dbReference>